<evidence type="ECO:0000313" key="1">
    <source>
        <dbReference type="EMBL" id="VDR26907.1"/>
    </source>
</evidence>
<accession>A0A3P8JU63</accession>
<dbReference type="KEGG" id="rtg:NCTC13098_03266"/>
<sequence length="91" mass="9880">MKRSRPSSLISTHGTANGFRAGLARVFIDNYAAIPSQSIRRLLALHEAGVISILPLGPDYAIAIEDNLTEISVGQSRYALRSLSMPEGRSR</sequence>
<proteinExistence type="predicted"/>
<dbReference type="EMBL" id="LR131271">
    <property type="protein sequence ID" value="VDR26907.1"/>
    <property type="molecule type" value="Genomic_DNA"/>
</dbReference>
<protein>
    <submittedName>
        <fullName evidence="1">Uncharacterized protein</fullName>
    </submittedName>
</protein>
<evidence type="ECO:0000313" key="2">
    <source>
        <dbReference type="Proteomes" id="UP000274346"/>
    </source>
</evidence>
<name>A0A3P8JU63_RAOTE</name>
<dbReference type="Proteomes" id="UP000274346">
    <property type="component" value="Chromosome"/>
</dbReference>
<dbReference type="AlphaFoldDB" id="A0A3P8JU63"/>
<reference evidence="1 2" key="1">
    <citation type="submission" date="2018-12" db="EMBL/GenBank/DDBJ databases">
        <authorList>
            <consortium name="Pathogen Informatics"/>
        </authorList>
    </citation>
    <scope>NUCLEOTIDE SEQUENCE [LARGE SCALE GENOMIC DNA]</scope>
    <source>
        <strain evidence="1 2">NCTC13098</strain>
    </source>
</reference>
<gene>
    <name evidence="1" type="ORF">NCTC13098_03266</name>
</gene>
<organism evidence="1 2">
    <name type="scientific">Raoultella terrigena</name>
    <name type="common">Klebsiella terrigena</name>
    <dbReference type="NCBI Taxonomy" id="577"/>
    <lineage>
        <taxon>Bacteria</taxon>
        <taxon>Pseudomonadati</taxon>
        <taxon>Pseudomonadota</taxon>
        <taxon>Gammaproteobacteria</taxon>
        <taxon>Enterobacterales</taxon>
        <taxon>Enterobacteriaceae</taxon>
        <taxon>Klebsiella/Raoultella group</taxon>
        <taxon>Raoultella</taxon>
    </lineage>
</organism>